<sequence>MSSKQYASGNRGRNTAPGQVAISRRSRLVRLATGTALGGILAGLLPLSAHAQAPAQIPAGPLTLCCYSANGQNGSDGVSHLIGSTDATNGTDAGSVSVENSSAVTLTSAGTPSGPTYSTLSITATGGTGGTGDTSEPSMANANGGNGGTATFTNSGTIALGNGASFSIPVPQLNDPNTGLPTTVVVTPVVLVSAWGGTGGSYPYWVADPSIDGLGGHGGTATFAMTSGSISAVQSASGSESFSYNAYANRLVVVDASAGQTIYSASDEGILSGITGGNGGNATTTITSGTLQLTRPDVASGSTTSDGSTATDATTSGYVLITQAHGGWQPSSGGNGGAATVTIGTASSSTTGATSTDPVLIIAEGNGIAGIYAGTNGGDGTNSWDRGNPPGNGGALGTVAVTLKASATVTTSGNDAPAVIAEAVGGWGGAGDNIAGGTGGSAADSVETPSVSVTSNGQITTTGDRAIAIVAQSIGGVGGLAESDGGDPYNGGNGGSSGIVSVANAGSISTAGLYAFGIYALSVGGAGGSGSISDGFLSSQGGGGGNGGDADLVGIVNASTASITTAGEYAVGIVAQSVGGGSSTSLFGSGDFAPDISQPGSSPEAGGSASGLFKASGGAGGAGGTGGSVQVINSGEILTAGGQAFGILAQSIGGNGGDGGNASSVGAFYAVSLGGAGGSGGDAGTVIVSNITDEKGNGPAKIATTGVSAAGIFAQSIGGNGGAGGSANALSGGLLISVSVAIGGSGAGGGAGGEVSVRNNGTIDTGNSDAPAIIAQSIGGGGGRGGQASATAVAVGFKAGDVTIPAISITTAVGGSGGGGGDAGAVTVDNEKNGQITTNGINSAGIKALSVGGGGGDGGNSVTASDMLGTAPNVGITASLGGSGEGGGGGGDVTVTNEGTITTYGTLSNAITAASVGGGGGDGGTGTASAQVGIPSLGTANDATAAIPMGDSITVSVGLGGSGGGGGHGGDVTATNSGTINVHGSNSVGIFAQSVGGGGGMGGGYSGGGTGTLNASVSIGGAGGTASSGGQVTVTNEKGASITTYAEASHGIQAQSVGGGGGAGGSMTSQTTGDDTSTWATVKKTLKEVGKYYSFANQSVKDDINSTATTLATSTISYLKSIFGSGSAATTKEAEGIFADLKNAGSALFTNLKSARDKLDAQSKDSKLPVNAGLTLTFGGAGGAGGDGGAVDVTNDGAVTTNQEGSFAIFAQSVGGGGGSGGGAYSSGSNNLNLTLSIGASGGDGGAGGGVSVNNTGTLTTYGASSLGLLAQSVGGGGGVGGVGLNSQSISISANLNLGGNGGKSSPGGAVAVTNSGSITTSGEESHALVAQSVGGGGGMFVINQADPAEASSVSDDGDLNDALQVVAAIMDGIGATAVSGVDQTDVLPAPAIGLTLGGKGSGGGDGGAVSITQSGSITTKGNNSFGIFAQSIGGGGGFGSDGQGGSVLMTNLTLGAGGDGGPGGSGGNVTLTFDGTSSIATSGTGATAVFLQSVGGGGGYSGSFSTPLGDSESHASDMTSLIADAAASGSGGAILVQMGQTAGSSFSITTSGKNAHGIYAQSIGGSGGAAADENGLIVPITSQSSSSDTGRIAPDDGTGGTITMNLVGSVLATGENSIAIYAQSGFLDQSGLAQSDVAGGAISLDLTGTFTGGSGTGAAIVLDGGAYGKSYNSITVEKGSTVSATSGTAILASFGREVVTNYGTITGNINLASGGTEEANQFDNMAGGTYRTASTVNLGKNGIFSNAGTFDIGGVSNIAVASLTGAFSQQSTGRLLVDVDSSAAAGRQNDVLAVTGAVTLGGQVTVNAMNSLLPGGFSIVTATGGVQGAASATTTVASAFPVSAPITWSVSVNGNTATLTPNANFAGTGASLNPSEVALAQHLQSAWTSGGDGMGSLFASLAAIGSTAAYEQQMNSLSAEENNTPAITQTHGARASMSASQSCPVFTGTGTLLQETDCAWARLSGSRTEQYSTNQVNGYTVNALTYRVGAQKEILTDWFLGVTAAFTTSSVSPANGWSDTDGQAADASVALKRQIGPWLLSAAAHVGFGGFDNDRYVQVGSNTYLTQSSTGIFTAGGRLRAAYEFAFTDWYLKPYADFDVIYTYMPGYSESPAAGVNLLFGDMNEWTFAFSPNLEMGARFNVSPDAWLRPYASVGATFLSNDGLDTETSLEGVGVGVPTYTTTVSMPDTLLDVGLGLQLYHVGGLELRADYKAQIGNDFLGQELSARFSVPF</sequence>
<comment type="caution">
    <text evidence="3">The sequence shown here is derived from an EMBL/GenBank/DDBJ whole genome shotgun (WGS) entry which is preliminary data.</text>
</comment>
<organism evidence="3 4">
    <name type="scientific">Aquabacter spiritensis</name>
    <dbReference type="NCBI Taxonomy" id="933073"/>
    <lineage>
        <taxon>Bacteria</taxon>
        <taxon>Pseudomonadati</taxon>
        <taxon>Pseudomonadota</taxon>
        <taxon>Alphaproteobacteria</taxon>
        <taxon>Hyphomicrobiales</taxon>
        <taxon>Xanthobacteraceae</taxon>
        <taxon>Aquabacter</taxon>
    </lineage>
</organism>
<dbReference type="PROSITE" id="PS51318">
    <property type="entry name" value="TAT"/>
    <property type="match status" value="1"/>
</dbReference>
<dbReference type="InterPro" id="IPR036709">
    <property type="entry name" value="Autotransporte_beta_dom_sf"/>
</dbReference>
<evidence type="ECO:0000259" key="2">
    <source>
        <dbReference type="PROSITE" id="PS51208"/>
    </source>
</evidence>
<dbReference type="PROSITE" id="PS51208">
    <property type="entry name" value="AUTOTRANSPORTER"/>
    <property type="match status" value="1"/>
</dbReference>
<feature type="domain" description="Autotransporter" evidence="2">
    <location>
        <begin position="1953"/>
        <end position="2233"/>
    </location>
</feature>
<dbReference type="InterPro" id="IPR005546">
    <property type="entry name" value="Autotransporte_beta"/>
</dbReference>
<gene>
    <name evidence="3" type="ORF">EDC64_101502</name>
</gene>
<name>A0A4R3M5V4_9HYPH</name>
<feature type="region of interest" description="Disordered" evidence="1">
    <location>
        <begin position="1"/>
        <end position="21"/>
    </location>
</feature>
<proteinExistence type="predicted"/>
<evidence type="ECO:0000313" key="4">
    <source>
        <dbReference type="Proteomes" id="UP000294664"/>
    </source>
</evidence>
<keyword evidence="4" id="KW-1185">Reference proteome</keyword>
<accession>A0A4R3M5V4</accession>
<evidence type="ECO:0000256" key="1">
    <source>
        <dbReference type="SAM" id="MobiDB-lite"/>
    </source>
</evidence>
<feature type="region of interest" description="Disordered" evidence="1">
    <location>
        <begin position="1057"/>
        <end position="1076"/>
    </location>
</feature>
<dbReference type="Proteomes" id="UP000294664">
    <property type="component" value="Unassembled WGS sequence"/>
</dbReference>
<protein>
    <submittedName>
        <fullName evidence="3">Uncharacterized protein with beta-barrel porin domain</fullName>
    </submittedName>
</protein>
<reference evidence="3 4" key="1">
    <citation type="submission" date="2019-03" db="EMBL/GenBank/DDBJ databases">
        <title>Genomic Encyclopedia of Type Strains, Phase IV (KMG-IV): sequencing the most valuable type-strain genomes for metagenomic binning, comparative biology and taxonomic classification.</title>
        <authorList>
            <person name="Goeker M."/>
        </authorList>
    </citation>
    <scope>NUCLEOTIDE SEQUENCE [LARGE SCALE GENOMIC DNA]</scope>
    <source>
        <strain evidence="3 4">DSM 9035</strain>
    </source>
</reference>
<evidence type="ECO:0000313" key="3">
    <source>
        <dbReference type="EMBL" id="TCT07983.1"/>
    </source>
</evidence>
<dbReference type="InterPro" id="IPR006311">
    <property type="entry name" value="TAT_signal"/>
</dbReference>
<dbReference type="SUPFAM" id="SSF103515">
    <property type="entry name" value="Autotransporter"/>
    <property type="match status" value="1"/>
</dbReference>
<feature type="compositionally biased region" description="Polar residues" evidence="1">
    <location>
        <begin position="1"/>
        <end position="17"/>
    </location>
</feature>
<dbReference type="EMBL" id="SMAI01000001">
    <property type="protein sequence ID" value="TCT07983.1"/>
    <property type="molecule type" value="Genomic_DNA"/>
</dbReference>
<dbReference type="SMART" id="SM00869">
    <property type="entry name" value="Autotransporter"/>
    <property type="match status" value="1"/>
</dbReference>